<keyword evidence="1" id="KW-0472">Membrane</keyword>
<proteinExistence type="predicted"/>
<evidence type="ECO:0000313" key="3">
    <source>
        <dbReference type="Proteomes" id="UP001302745"/>
    </source>
</evidence>
<keyword evidence="3" id="KW-1185">Reference proteome</keyword>
<comment type="caution">
    <text evidence="2">The sequence shown here is derived from an EMBL/GenBank/DDBJ whole genome shotgun (WGS) entry which is preliminary data.</text>
</comment>
<dbReference type="EMBL" id="MU857354">
    <property type="protein sequence ID" value="KAK4148500.1"/>
    <property type="molecule type" value="Genomic_DNA"/>
</dbReference>
<sequence>DSRINYISKLEVSTYKYRYIIDLVFSNIPFTYIFINYNLRMSSDYTTFITIISGYSDILPL</sequence>
<keyword evidence="1" id="KW-0812">Transmembrane</keyword>
<name>A0AAN6VDG3_9PEZI</name>
<evidence type="ECO:0000313" key="2">
    <source>
        <dbReference type="EMBL" id="KAK4148500.1"/>
    </source>
</evidence>
<gene>
    <name evidence="2" type="ORF">C8A00DRAFT_19682</name>
</gene>
<dbReference type="Proteomes" id="UP001302745">
    <property type="component" value="Unassembled WGS sequence"/>
</dbReference>
<protein>
    <submittedName>
        <fullName evidence="2">Uncharacterized protein</fullName>
    </submittedName>
</protein>
<dbReference type="AlphaFoldDB" id="A0AAN6VDG3"/>
<feature type="non-terminal residue" evidence="2">
    <location>
        <position position="1"/>
    </location>
</feature>
<keyword evidence="1" id="KW-1133">Transmembrane helix</keyword>
<feature type="transmembrane region" description="Helical" evidence="1">
    <location>
        <begin position="17"/>
        <end position="35"/>
    </location>
</feature>
<accession>A0AAN6VDG3</accession>
<reference evidence="2" key="1">
    <citation type="journal article" date="2023" name="Mol. Phylogenet. Evol.">
        <title>Genome-scale phylogeny and comparative genomics of the fungal order Sordariales.</title>
        <authorList>
            <person name="Hensen N."/>
            <person name="Bonometti L."/>
            <person name="Westerberg I."/>
            <person name="Brannstrom I.O."/>
            <person name="Guillou S."/>
            <person name="Cros-Aarteil S."/>
            <person name="Calhoun S."/>
            <person name="Haridas S."/>
            <person name="Kuo A."/>
            <person name="Mondo S."/>
            <person name="Pangilinan J."/>
            <person name="Riley R."/>
            <person name="LaButti K."/>
            <person name="Andreopoulos B."/>
            <person name="Lipzen A."/>
            <person name="Chen C."/>
            <person name="Yan M."/>
            <person name="Daum C."/>
            <person name="Ng V."/>
            <person name="Clum A."/>
            <person name="Steindorff A."/>
            <person name="Ohm R.A."/>
            <person name="Martin F."/>
            <person name="Silar P."/>
            <person name="Natvig D.O."/>
            <person name="Lalanne C."/>
            <person name="Gautier V."/>
            <person name="Ament-Velasquez S.L."/>
            <person name="Kruys A."/>
            <person name="Hutchinson M.I."/>
            <person name="Powell A.J."/>
            <person name="Barry K."/>
            <person name="Miller A.N."/>
            <person name="Grigoriev I.V."/>
            <person name="Debuchy R."/>
            <person name="Gladieux P."/>
            <person name="Hiltunen Thoren M."/>
            <person name="Johannesson H."/>
        </authorList>
    </citation>
    <scope>NUCLEOTIDE SEQUENCE</scope>
    <source>
        <strain evidence="2">CBS 538.74</strain>
    </source>
</reference>
<evidence type="ECO:0000256" key="1">
    <source>
        <dbReference type="SAM" id="Phobius"/>
    </source>
</evidence>
<organism evidence="2 3">
    <name type="scientific">Chaetomidium leptoderma</name>
    <dbReference type="NCBI Taxonomy" id="669021"/>
    <lineage>
        <taxon>Eukaryota</taxon>
        <taxon>Fungi</taxon>
        <taxon>Dikarya</taxon>
        <taxon>Ascomycota</taxon>
        <taxon>Pezizomycotina</taxon>
        <taxon>Sordariomycetes</taxon>
        <taxon>Sordariomycetidae</taxon>
        <taxon>Sordariales</taxon>
        <taxon>Chaetomiaceae</taxon>
        <taxon>Chaetomidium</taxon>
    </lineage>
</organism>
<reference evidence="2" key="2">
    <citation type="submission" date="2023-05" db="EMBL/GenBank/DDBJ databases">
        <authorList>
            <consortium name="Lawrence Berkeley National Laboratory"/>
            <person name="Steindorff A."/>
            <person name="Hensen N."/>
            <person name="Bonometti L."/>
            <person name="Westerberg I."/>
            <person name="Brannstrom I.O."/>
            <person name="Guillou S."/>
            <person name="Cros-Aarteil S."/>
            <person name="Calhoun S."/>
            <person name="Haridas S."/>
            <person name="Kuo A."/>
            <person name="Mondo S."/>
            <person name="Pangilinan J."/>
            <person name="Riley R."/>
            <person name="Labutti K."/>
            <person name="Andreopoulos B."/>
            <person name="Lipzen A."/>
            <person name="Chen C."/>
            <person name="Yanf M."/>
            <person name="Daum C."/>
            <person name="Ng V."/>
            <person name="Clum A."/>
            <person name="Ohm R."/>
            <person name="Martin F."/>
            <person name="Silar P."/>
            <person name="Natvig D."/>
            <person name="Lalanne C."/>
            <person name="Gautier V."/>
            <person name="Ament-Velasquez S.L."/>
            <person name="Kruys A."/>
            <person name="Hutchinson M.I."/>
            <person name="Powell A.J."/>
            <person name="Barry K."/>
            <person name="Miller A.N."/>
            <person name="Grigoriev I.V."/>
            <person name="Debuchy R."/>
            <person name="Gladieux P."/>
            <person name="Thoren M.H."/>
            <person name="Johannesson H."/>
        </authorList>
    </citation>
    <scope>NUCLEOTIDE SEQUENCE</scope>
    <source>
        <strain evidence="2">CBS 538.74</strain>
    </source>
</reference>